<dbReference type="EMBL" id="JBHUFW010000005">
    <property type="protein sequence ID" value="MFD1862988.1"/>
    <property type="molecule type" value="Genomic_DNA"/>
</dbReference>
<dbReference type="RefSeq" id="WP_204891892.1">
    <property type="nucleotide sequence ID" value="NZ_JBHUFW010000005.1"/>
</dbReference>
<sequence length="197" mass="22203">MKKTGEEPFISAKGDSEFKLLEFWQWNQSDLLNNALRGTVAEFIVGKALGAVDGVRLEWDAYDLVTADGIKVEVKSAAYVQSWAQTKHSAIQFSIRPAMSWEASTNTYATEMGRSADVYVFCLLKEQDRTLVNPLNLEQWEFYVLATGQINREKGSQKSIGLNGLLKMQPIVTDFEGIKEAVLMCRRNELLSSKRNL</sequence>
<reference evidence="2" key="1">
    <citation type="journal article" date="2019" name="Int. J. Syst. Evol. Microbiol.">
        <title>The Global Catalogue of Microorganisms (GCM) 10K type strain sequencing project: providing services to taxonomists for standard genome sequencing and annotation.</title>
        <authorList>
            <consortium name="The Broad Institute Genomics Platform"/>
            <consortium name="The Broad Institute Genome Sequencing Center for Infectious Disease"/>
            <person name="Wu L."/>
            <person name="Ma J."/>
        </authorList>
    </citation>
    <scope>NUCLEOTIDE SEQUENCE [LARGE SCALE GENOMIC DNA]</scope>
    <source>
        <strain evidence="2">CGMCC 1.15475</strain>
    </source>
</reference>
<accession>A0ABW4QHD2</accession>
<gene>
    <name evidence="1" type="ORF">ACFSDB_08590</name>
</gene>
<comment type="caution">
    <text evidence="1">The sequence shown here is derived from an EMBL/GenBank/DDBJ whole genome shotgun (WGS) entry which is preliminary data.</text>
</comment>
<evidence type="ECO:0008006" key="3">
    <source>
        <dbReference type="Google" id="ProtNLM"/>
    </source>
</evidence>
<organism evidence="1 2">
    <name type="scientific">Planococcus chinensis</name>
    <dbReference type="NCBI Taxonomy" id="272917"/>
    <lineage>
        <taxon>Bacteria</taxon>
        <taxon>Bacillati</taxon>
        <taxon>Bacillota</taxon>
        <taxon>Bacilli</taxon>
        <taxon>Bacillales</taxon>
        <taxon>Caryophanaceae</taxon>
        <taxon>Planococcus</taxon>
    </lineage>
</organism>
<evidence type="ECO:0000313" key="2">
    <source>
        <dbReference type="Proteomes" id="UP001597273"/>
    </source>
</evidence>
<dbReference type="Proteomes" id="UP001597273">
    <property type="component" value="Unassembled WGS sequence"/>
</dbReference>
<evidence type="ECO:0000313" key="1">
    <source>
        <dbReference type="EMBL" id="MFD1862988.1"/>
    </source>
</evidence>
<keyword evidence="2" id="KW-1185">Reference proteome</keyword>
<protein>
    <recommendedName>
        <fullName evidence="3">DUF4365 domain-containing protein</fullName>
    </recommendedName>
</protein>
<name>A0ABW4QHD2_9BACL</name>
<proteinExistence type="predicted"/>